<evidence type="ECO:0000313" key="2">
    <source>
        <dbReference type="EMBL" id="NER27572.1"/>
    </source>
</evidence>
<dbReference type="SUPFAM" id="SSF53335">
    <property type="entry name" value="S-adenosyl-L-methionine-dependent methyltransferases"/>
    <property type="match status" value="1"/>
</dbReference>
<keyword evidence="2" id="KW-0489">Methyltransferase</keyword>
<dbReference type="EMBL" id="JAAHFQ010000112">
    <property type="protein sequence ID" value="NER27572.1"/>
    <property type="molecule type" value="Genomic_DNA"/>
</dbReference>
<feature type="domain" description="Methyltransferase" evidence="1">
    <location>
        <begin position="45"/>
        <end position="172"/>
    </location>
</feature>
<reference evidence="2" key="1">
    <citation type="submission" date="2019-11" db="EMBL/GenBank/DDBJ databases">
        <title>Genomic insights into an expanded diversity of filamentous marine cyanobacteria reveals the extraordinary biosynthetic potential of Moorea and Okeania.</title>
        <authorList>
            <person name="Ferreira Leao T."/>
            <person name="Wang M."/>
            <person name="Moss N."/>
            <person name="Da Silva R."/>
            <person name="Sanders J."/>
            <person name="Nurk S."/>
            <person name="Gurevich A."/>
            <person name="Humphrey G."/>
            <person name="Reher R."/>
            <person name="Zhu Q."/>
            <person name="Belda-Ferre P."/>
            <person name="Glukhov E."/>
            <person name="Rex R."/>
            <person name="Dorrestein P.C."/>
            <person name="Knight R."/>
            <person name="Pevzner P."/>
            <person name="Gerwick W.H."/>
            <person name="Gerwick L."/>
        </authorList>
    </citation>
    <scope>NUCLEOTIDE SEQUENCE</scope>
    <source>
        <strain evidence="2">SIO1C4</strain>
    </source>
</reference>
<dbReference type="GO" id="GO:0008168">
    <property type="term" value="F:methyltransferase activity"/>
    <property type="evidence" value="ECO:0007669"/>
    <property type="project" value="UniProtKB-KW"/>
</dbReference>
<evidence type="ECO:0000259" key="1">
    <source>
        <dbReference type="Pfam" id="PF13847"/>
    </source>
</evidence>
<name>A0A6B3NAE9_9CYAN</name>
<sequence length="222" mass="25060">MSRVLEPEVMDTWEDAVEYDSMDFTEVNLAFAQLAVELGPQAGLVLDVGTGTSRIPILIAQMRPQWRIKAIDLSENMLKIGARNVESAGLQQQIQLEWVDGKQMPYPDSMFEMVISNSIVHHLPDPLAFFREVKRLLKPGGGILLRDLIRPFDVATMDALVASIAGEYNQYQTKLFRDSLHAALTLDEINQMVLDTGLSEVRVYQSSEIHWTVERSCQQVLL</sequence>
<gene>
    <name evidence="2" type="ORF">F6J89_08035</name>
</gene>
<dbReference type="Gene3D" id="3.40.50.150">
    <property type="entry name" value="Vaccinia Virus protein VP39"/>
    <property type="match status" value="1"/>
</dbReference>
<dbReference type="InterPro" id="IPR029063">
    <property type="entry name" value="SAM-dependent_MTases_sf"/>
</dbReference>
<proteinExistence type="predicted"/>
<dbReference type="Pfam" id="PF13847">
    <property type="entry name" value="Methyltransf_31"/>
    <property type="match status" value="1"/>
</dbReference>
<dbReference type="AlphaFoldDB" id="A0A6B3NAE9"/>
<dbReference type="PANTHER" id="PTHR43591:SF24">
    <property type="entry name" value="2-METHOXY-6-POLYPRENYL-1,4-BENZOQUINOL METHYLASE, MITOCHONDRIAL"/>
    <property type="match status" value="1"/>
</dbReference>
<protein>
    <submittedName>
        <fullName evidence="2">Methyltransferase domain-containing protein</fullName>
    </submittedName>
</protein>
<dbReference type="GO" id="GO:0032259">
    <property type="term" value="P:methylation"/>
    <property type="evidence" value="ECO:0007669"/>
    <property type="project" value="UniProtKB-KW"/>
</dbReference>
<comment type="caution">
    <text evidence="2">The sequence shown here is derived from an EMBL/GenBank/DDBJ whole genome shotgun (WGS) entry which is preliminary data.</text>
</comment>
<organism evidence="2">
    <name type="scientific">Symploca sp. SIO1C4</name>
    <dbReference type="NCBI Taxonomy" id="2607765"/>
    <lineage>
        <taxon>Bacteria</taxon>
        <taxon>Bacillati</taxon>
        <taxon>Cyanobacteriota</taxon>
        <taxon>Cyanophyceae</taxon>
        <taxon>Coleofasciculales</taxon>
        <taxon>Coleofasciculaceae</taxon>
        <taxon>Symploca</taxon>
    </lineage>
</organism>
<dbReference type="CDD" id="cd02440">
    <property type="entry name" value="AdoMet_MTases"/>
    <property type="match status" value="1"/>
</dbReference>
<accession>A0A6B3NAE9</accession>
<keyword evidence="2" id="KW-0808">Transferase</keyword>
<dbReference type="InterPro" id="IPR025714">
    <property type="entry name" value="Methyltranfer_dom"/>
</dbReference>
<dbReference type="PANTHER" id="PTHR43591">
    <property type="entry name" value="METHYLTRANSFERASE"/>
    <property type="match status" value="1"/>
</dbReference>